<comment type="similarity">
    <text evidence="6">Belongs to the NFYA/HAP2 subunit family.</text>
</comment>
<dbReference type="GO" id="GO:0003700">
    <property type="term" value="F:DNA-binding transcription factor activity"/>
    <property type="evidence" value="ECO:0007669"/>
    <property type="project" value="UniProtKB-UniRule"/>
</dbReference>
<dbReference type="GO" id="GO:0005634">
    <property type="term" value="C:nucleus"/>
    <property type="evidence" value="ECO:0007669"/>
    <property type="project" value="UniProtKB-SubCell"/>
</dbReference>
<proteinExistence type="inferred from homology"/>
<dbReference type="PROSITE" id="PS51152">
    <property type="entry name" value="NFYA_HAP2_2"/>
    <property type="match status" value="1"/>
</dbReference>
<comment type="subcellular location">
    <subcellularLocation>
        <location evidence="1 6">Nucleus</location>
    </subcellularLocation>
</comment>
<dbReference type="GO" id="GO:0003677">
    <property type="term" value="F:DNA binding"/>
    <property type="evidence" value="ECO:0007669"/>
    <property type="project" value="UniProtKB-KW"/>
</dbReference>
<evidence type="ECO:0000313" key="7">
    <source>
        <dbReference type="EMBL" id="JAD40217.1"/>
    </source>
</evidence>
<evidence type="ECO:0000256" key="3">
    <source>
        <dbReference type="ARBA" id="ARBA00023125"/>
    </source>
</evidence>
<evidence type="ECO:0000256" key="1">
    <source>
        <dbReference type="ARBA" id="ARBA00004123"/>
    </source>
</evidence>
<keyword evidence="3 6" id="KW-0238">DNA-binding</keyword>
<evidence type="ECO:0000256" key="6">
    <source>
        <dbReference type="RuleBase" id="RU367155"/>
    </source>
</evidence>
<keyword evidence="5 6" id="KW-0539">Nucleus</keyword>
<sequence length="167" mass="18315">MMSTLVLTRLVIWKMKQGRRVLLPPAIAVDGPVYVNAKQINGILRRRLARAKAEREHRVSRKRKPYLHESRHLHAVRRARGSGGRFLNTRSLTGDHVVAGGAPPLGAGTSSGFDGSNNPVQDAVGDFHAMGRLRSPAFFPSLTNVTDAGDAKWATTTSHDRCDMLKV</sequence>
<name>A0A0A8ZZK0_ARUDO</name>
<reference evidence="7" key="2">
    <citation type="journal article" date="2015" name="Data Brief">
        <title>Shoot transcriptome of the giant reed, Arundo donax.</title>
        <authorList>
            <person name="Barrero R.A."/>
            <person name="Guerrero F.D."/>
            <person name="Moolhuijzen P."/>
            <person name="Goolsby J.A."/>
            <person name="Tidwell J."/>
            <person name="Bellgard S.E."/>
            <person name="Bellgard M.I."/>
        </authorList>
    </citation>
    <scope>NUCLEOTIDE SEQUENCE</scope>
    <source>
        <tissue evidence="7">Shoot tissue taken approximately 20 cm above the soil surface</tissue>
    </source>
</reference>
<comment type="subunit">
    <text evidence="6">Heterotrimer.</text>
</comment>
<dbReference type="Pfam" id="PF02045">
    <property type="entry name" value="CBFB_NFYA"/>
    <property type="match status" value="1"/>
</dbReference>
<dbReference type="EMBL" id="GBRH01257678">
    <property type="protein sequence ID" value="JAD40217.1"/>
    <property type="molecule type" value="Transcribed_RNA"/>
</dbReference>
<comment type="function">
    <text evidence="6">Component of the sequence-specific heterotrimeric transcription factor (NF-Y) which specifically recognizes a 5'-CCAAT-3' box motif found in the promoters of its target genes.</text>
</comment>
<keyword evidence="4 6" id="KW-0804">Transcription</keyword>
<dbReference type="InterPro" id="IPR001289">
    <property type="entry name" value="NFYA"/>
</dbReference>
<dbReference type="PRINTS" id="PR00616">
    <property type="entry name" value="CCAATSUBUNTB"/>
</dbReference>
<dbReference type="PANTHER" id="PTHR12632">
    <property type="entry name" value="TRANSCRIPTION FACTOR NF-Y ALPHA-RELATED"/>
    <property type="match status" value="1"/>
</dbReference>
<accession>A0A0A8ZZK0</accession>
<organism evidence="7">
    <name type="scientific">Arundo donax</name>
    <name type="common">Giant reed</name>
    <name type="synonym">Donax arundinaceus</name>
    <dbReference type="NCBI Taxonomy" id="35708"/>
    <lineage>
        <taxon>Eukaryota</taxon>
        <taxon>Viridiplantae</taxon>
        <taxon>Streptophyta</taxon>
        <taxon>Embryophyta</taxon>
        <taxon>Tracheophyta</taxon>
        <taxon>Spermatophyta</taxon>
        <taxon>Magnoliopsida</taxon>
        <taxon>Liliopsida</taxon>
        <taxon>Poales</taxon>
        <taxon>Poaceae</taxon>
        <taxon>PACMAD clade</taxon>
        <taxon>Arundinoideae</taxon>
        <taxon>Arundineae</taxon>
        <taxon>Arundo</taxon>
    </lineage>
</organism>
<evidence type="ECO:0000256" key="4">
    <source>
        <dbReference type="ARBA" id="ARBA00023163"/>
    </source>
</evidence>
<protein>
    <recommendedName>
        <fullName evidence="6">Nuclear transcription factor Y subunit</fullName>
    </recommendedName>
</protein>
<dbReference type="SMART" id="SM00521">
    <property type="entry name" value="CBF"/>
    <property type="match status" value="1"/>
</dbReference>
<evidence type="ECO:0000256" key="2">
    <source>
        <dbReference type="ARBA" id="ARBA00023015"/>
    </source>
</evidence>
<evidence type="ECO:0000256" key="5">
    <source>
        <dbReference type="ARBA" id="ARBA00023242"/>
    </source>
</evidence>
<reference evidence="7" key="1">
    <citation type="submission" date="2014-09" db="EMBL/GenBank/DDBJ databases">
        <authorList>
            <person name="Magalhaes I.L.F."/>
            <person name="Oliveira U."/>
            <person name="Santos F.R."/>
            <person name="Vidigal T.H.D.A."/>
            <person name="Brescovit A.D."/>
            <person name="Santos A.J."/>
        </authorList>
    </citation>
    <scope>NUCLEOTIDE SEQUENCE</scope>
    <source>
        <tissue evidence="7">Shoot tissue taken approximately 20 cm above the soil surface</tissue>
    </source>
</reference>
<dbReference type="Gene3D" id="6.10.250.2430">
    <property type="match status" value="1"/>
</dbReference>
<keyword evidence="2 6" id="KW-0805">Transcription regulation</keyword>
<dbReference type="AlphaFoldDB" id="A0A0A8ZZK0"/>